<dbReference type="InterPro" id="IPR036259">
    <property type="entry name" value="MFS_trans_sf"/>
</dbReference>
<proteinExistence type="inferred from homology"/>
<comment type="subcellular location">
    <subcellularLocation>
        <location evidence="1">Membrane</location>
        <topology evidence="1">Multi-pass membrane protein</topology>
    </subcellularLocation>
</comment>
<feature type="transmembrane region" description="Helical" evidence="6">
    <location>
        <begin position="351"/>
        <end position="370"/>
    </location>
</feature>
<dbReference type="InterPro" id="IPR012435">
    <property type="entry name" value="TMEM144"/>
</dbReference>
<sequence>MQDAIIGCFEVIITLICFGSAFVPQKKFDGGDGMFVQWAMCAGVFAVGFVVNAINGFGPFYPVACIGGFCWAIGNVVQVPTMRRLGMAVSILVWNAVNCVMGWAAGFFGLFGLDAKPASIPWMNIVGVLFILIGAVLFALVRRTDAITTLPVDPAAESKSIYTINSDAPLADHALGISSPNSTSVSSIESGYAIANNTHLPAIPPTVNKSFLTENKDRLIGLGMALLAGVFFGFNVIPVMYIQDHAKDFNNAPSDQVAYIFSHFCGIFLTSSAVFIIYALFKKNKPQINPEIALPSFISGILWGTAQAFFFAASNVLSSAVTYPIVSMVPGVVASLWSVLYFREISGKRDLLILCGAIVVTLSGTVMVGISK</sequence>
<feature type="transmembrane region" description="Helical" evidence="6">
    <location>
        <begin position="119"/>
        <end position="141"/>
    </location>
</feature>
<accession>A0A914YKK7</accession>
<dbReference type="PANTHER" id="PTHR16119:SF17">
    <property type="entry name" value="TRANSMEMBRANE PROTEIN 144"/>
    <property type="match status" value="1"/>
</dbReference>
<feature type="transmembrane region" description="Helical" evidence="6">
    <location>
        <begin position="35"/>
        <end position="54"/>
    </location>
</feature>
<keyword evidence="5 6" id="KW-0472">Membrane</keyword>
<dbReference type="WBParaSite" id="PSU_v2.g2006.t1">
    <property type="protein sequence ID" value="PSU_v2.g2006.t1"/>
    <property type="gene ID" value="PSU_v2.g2006"/>
</dbReference>
<evidence type="ECO:0000256" key="2">
    <source>
        <dbReference type="ARBA" id="ARBA00005731"/>
    </source>
</evidence>
<dbReference type="GO" id="GO:0015144">
    <property type="term" value="F:carbohydrate transmembrane transporter activity"/>
    <property type="evidence" value="ECO:0007669"/>
    <property type="project" value="InterPro"/>
</dbReference>
<dbReference type="InterPro" id="IPR010651">
    <property type="entry name" value="Sugar_transport"/>
</dbReference>
<evidence type="ECO:0000256" key="5">
    <source>
        <dbReference type="ARBA" id="ARBA00023136"/>
    </source>
</evidence>
<feature type="transmembrane region" description="Helical" evidence="6">
    <location>
        <begin position="6"/>
        <end position="23"/>
    </location>
</feature>
<evidence type="ECO:0000256" key="1">
    <source>
        <dbReference type="ARBA" id="ARBA00004141"/>
    </source>
</evidence>
<evidence type="ECO:0000256" key="3">
    <source>
        <dbReference type="ARBA" id="ARBA00022692"/>
    </source>
</evidence>
<evidence type="ECO:0000313" key="7">
    <source>
        <dbReference type="Proteomes" id="UP000887577"/>
    </source>
</evidence>
<feature type="transmembrane region" description="Helical" evidence="6">
    <location>
        <begin position="91"/>
        <end position="113"/>
    </location>
</feature>
<dbReference type="Pfam" id="PF07857">
    <property type="entry name" value="TMEM144"/>
    <property type="match status" value="1"/>
</dbReference>
<organism evidence="7 8">
    <name type="scientific">Panagrolaimus superbus</name>
    <dbReference type="NCBI Taxonomy" id="310955"/>
    <lineage>
        <taxon>Eukaryota</taxon>
        <taxon>Metazoa</taxon>
        <taxon>Ecdysozoa</taxon>
        <taxon>Nematoda</taxon>
        <taxon>Chromadorea</taxon>
        <taxon>Rhabditida</taxon>
        <taxon>Tylenchina</taxon>
        <taxon>Panagrolaimomorpha</taxon>
        <taxon>Panagrolaimoidea</taxon>
        <taxon>Panagrolaimidae</taxon>
        <taxon>Panagrolaimus</taxon>
    </lineage>
</organism>
<protein>
    <submittedName>
        <fullName evidence="8">Transmembrane protein 144</fullName>
    </submittedName>
</protein>
<keyword evidence="7" id="KW-1185">Reference proteome</keyword>
<dbReference type="InterPro" id="IPR037185">
    <property type="entry name" value="EmrE-like"/>
</dbReference>
<evidence type="ECO:0000256" key="4">
    <source>
        <dbReference type="ARBA" id="ARBA00022989"/>
    </source>
</evidence>
<comment type="similarity">
    <text evidence="2">Belongs to the TMEM144 family.</text>
</comment>
<dbReference type="SUPFAM" id="SSF103481">
    <property type="entry name" value="Multidrug resistance efflux transporter EmrE"/>
    <property type="match status" value="1"/>
</dbReference>
<dbReference type="AlphaFoldDB" id="A0A914YKK7"/>
<dbReference type="GO" id="GO:0016020">
    <property type="term" value="C:membrane"/>
    <property type="evidence" value="ECO:0007669"/>
    <property type="project" value="UniProtKB-SubCell"/>
</dbReference>
<evidence type="ECO:0000313" key="8">
    <source>
        <dbReference type="WBParaSite" id="PSU_v2.g2006.t1"/>
    </source>
</evidence>
<feature type="transmembrane region" description="Helical" evidence="6">
    <location>
        <begin position="320"/>
        <end position="342"/>
    </location>
</feature>
<name>A0A914YKK7_9BILA</name>
<reference evidence="8" key="1">
    <citation type="submission" date="2022-11" db="UniProtKB">
        <authorList>
            <consortium name="WormBaseParasite"/>
        </authorList>
    </citation>
    <scope>IDENTIFICATION</scope>
</reference>
<feature type="transmembrane region" description="Helical" evidence="6">
    <location>
        <begin position="257"/>
        <end position="281"/>
    </location>
</feature>
<dbReference type="Proteomes" id="UP000887577">
    <property type="component" value="Unplaced"/>
</dbReference>
<dbReference type="PANTHER" id="PTHR16119">
    <property type="entry name" value="TRANSMEMBRANE PROTEIN 144"/>
    <property type="match status" value="1"/>
</dbReference>
<keyword evidence="4 6" id="KW-1133">Transmembrane helix</keyword>
<evidence type="ECO:0000256" key="6">
    <source>
        <dbReference type="SAM" id="Phobius"/>
    </source>
</evidence>
<dbReference type="SUPFAM" id="SSF103473">
    <property type="entry name" value="MFS general substrate transporter"/>
    <property type="match status" value="1"/>
</dbReference>
<feature type="transmembrane region" description="Helical" evidence="6">
    <location>
        <begin position="293"/>
        <end position="314"/>
    </location>
</feature>
<feature type="transmembrane region" description="Helical" evidence="6">
    <location>
        <begin position="219"/>
        <end position="237"/>
    </location>
</feature>
<keyword evidence="3 6" id="KW-0812">Transmembrane</keyword>